<dbReference type="InterPro" id="IPR029057">
    <property type="entry name" value="PRTase-like"/>
</dbReference>
<evidence type="ECO:0000259" key="1">
    <source>
        <dbReference type="Pfam" id="PF00156"/>
    </source>
</evidence>
<comment type="caution">
    <text evidence="2">The sequence shown here is derived from an EMBL/GenBank/DDBJ whole genome shotgun (WGS) entry which is preliminary data.</text>
</comment>
<dbReference type="GO" id="GO:0016757">
    <property type="term" value="F:glycosyltransferase activity"/>
    <property type="evidence" value="ECO:0007669"/>
    <property type="project" value="UniProtKB-KW"/>
</dbReference>
<dbReference type="Pfam" id="PF00156">
    <property type="entry name" value="Pribosyltran"/>
    <property type="match status" value="1"/>
</dbReference>
<keyword evidence="3" id="KW-1185">Reference proteome</keyword>
<dbReference type="SUPFAM" id="SSF53271">
    <property type="entry name" value="PRTase-like"/>
    <property type="match status" value="1"/>
</dbReference>
<dbReference type="Gene3D" id="3.40.50.2020">
    <property type="match status" value="1"/>
</dbReference>
<gene>
    <name evidence="2" type="ORF">GCM10010136_21340</name>
</gene>
<dbReference type="InterPro" id="IPR000836">
    <property type="entry name" value="PRTase_dom"/>
</dbReference>
<dbReference type="EMBL" id="BMZO01000006">
    <property type="protein sequence ID" value="GHC73141.1"/>
    <property type="molecule type" value="Genomic_DNA"/>
</dbReference>
<dbReference type="CDD" id="cd06223">
    <property type="entry name" value="PRTases_typeI"/>
    <property type="match status" value="1"/>
</dbReference>
<keyword evidence="2" id="KW-0808">Transferase</keyword>
<dbReference type="NCBIfam" id="NF004689">
    <property type="entry name" value="PRK06031.1"/>
    <property type="match status" value="1"/>
</dbReference>
<evidence type="ECO:0000313" key="3">
    <source>
        <dbReference type="Proteomes" id="UP000641137"/>
    </source>
</evidence>
<protein>
    <submittedName>
        <fullName evidence="2">Phosphoribosyltransferase</fullName>
    </submittedName>
</protein>
<sequence>MGEISPFFKENDRATMTELPMDPLDFWQEIFPPHSFDPSALHRSFYPATLNDARQIKLPIRPIGDGHSALASLIINQASFTVQDVLAEQLAAKLSGFQPDIVIGLPTLGLTLASQVARKLGHSRYVPLGTSRKFWYEDALSVPLSSITTAQVKQLYVDPRMLPLVKGKRVALVDDVISSGSSIRQGVELLRKIEIEPVVIGCAMLQSERWKDELSGVADRICGVFSTPILSRSADNMWAA</sequence>
<dbReference type="AlphaFoldDB" id="A0A8J3DHZ7"/>
<reference evidence="2" key="1">
    <citation type="journal article" date="2014" name="Int. J. Syst. Evol. Microbiol.">
        <title>Complete genome sequence of Corynebacterium casei LMG S-19264T (=DSM 44701T), isolated from a smear-ripened cheese.</title>
        <authorList>
            <consortium name="US DOE Joint Genome Institute (JGI-PGF)"/>
            <person name="Walter F."/>
            <person name="Albersmeier A."/>
            <person name="Kalinowski J."/>
            <person name="Ruckert C."/>
        </authorList>
    </citation>
    <scope>NUCLEOTIDE SEQUENCE</scope>
    <source>
        <strain evidence="2">KCTC 42097</strain>
    </source>
</reference>
<keyword evidence="2" id="KW-0328">Glycosyltransferase</keyword>
<evidence type="ECO:0000313" key="2">
    <source>
        <dbReference type="EMBL" id="GHC73141.1"/>
    </source>
</evidence>
<reference evidence="2" key="2">
    <citation type="submission" date="2020-09" db="EMBL/GenBank/DDBJ databases">
        <authorList>
            <person name="Sun Q."/>
            <person name="Kim S."/>
        </authorList>
    </citation>
    <scope>NUCLEOTIDE SEQUENCE</scope>
    <source>
        <strain evidence="2">KCTC 42097</strain>
    </source>
</reference>
<proteinExistence type="predicted"/>
<feature type="domain" description="Phosphoribosyltransferase" evidence="1">
    <location>
        <begin position="78"/>
        <end position="213"/>
    </location>
</feature>
<dbReference type="PANTHER" id="PTHR43218:SF1">
    <property type="entry name" value="PHOSPHORIBOSYLTRANSFERASE"/>
    <property type="match status" value="1"/>
</dbReference>
<name>A0A8J3DHZ7_9HYPH</name>
<accession>A0A8J3DHZ7</accession>
<dbReference type="Proteomes" id="UP000641137">
    <property type="component" value="Unassembled WGS sequence"/>
</dbReference>
<dbReference type="PANTHER" id="PTHR43218">
    <property type="entry name" value="PHOSPHORIBOSYLTRANSFERASE-RELATED"/>
    <property type="match status" value="1"/>
</dbReference>
<organism evidence="2 3">
    <name type="scientific">Limoniibacter endophyticus</name>
    <dbReference type="NCBI Taxonomy" id="1565040"/>
    <lineage>
        <taxon>Bacteria</taxon>
        <taxon>Pseudomonadati</taxon>
        <taxon>Pseudomonadota</taxon>
        <taxon>Alphaproteobacteria</taxon>
        <taxon>Hyphomicrobiales</taxon>
        <taxon>Bartonellaceae</taxon>
        <taxon>Limoniibacter</taxon>
    </lineage>
</organism>